<dbReference type="GO" id="GO:0003874">
    <property type="term" value="F:6-pyruvoyltetrahydropterin synthase activity"/>
    <property type="evidence" value="ECO:0007669"/>
    <property type="project" value="InterPro"/>
</dbReference>
<keyword evidence="12" id="KW-1185">Reference proteome</keyword>
<dbReference type="PANTHER" id="PTHR22527">
    <property type="entry name" value="PLACENTA-EXPRESSED TRANSCRIPT 1 PROTEIN"/>
    <property type="match status" value="1"/>
</dbReference>
<evidence type="ECO:0000256" key="8">
    <source>
        <dbReference type="ARBA" id="ARBA00024756"/>
    </source>
</evidence>
<comment type="subcellular location">
    <subcellularLocation>
        <location evidence="1">Apical cell membrane</location>
    </subcellularLocation>
</comment>
<keyword evidence="6" id="KW-0472">Membrane</keyword>
<feature type="domain" description="Reelin" evidence="10">
    <location>
        <begin position="37"/>
        <end position="122"/>
    </location>
</feature>
<proteinExistence type="predicted"/>
<comment type="function">
    <text evidence="8">Modulates leading keratinocyte migration and cellular adhesion to matrix proteins during a wound-healing response and promotes wound repair. May play a role during trichilemmal differentiation of the hair follicle.</text>
</comment>
<name>M7C3V2_CHEMY</name>
<dbReference type="InterPro" id="IPR002861">
    <property type="entry name" value="Reeler_dom"/>
</dbReference>
<reference evidence="12" key="1">
    <citation type="journal article" date="2013" name="Nat. Genet.">
        <title>The draft genomes of soft-shell turtle and green sea turtle yield insights into the development and evolution of the turtle-specific body plan.</title>
        <authorList>
            <person name="Wang Z."/>
            <person name="Pascual-Anaya J."/>
            <person name="Zadissa A."/>
            <person name="Li W."/>
            <person name="Niimura Y."/>
            <person name="Huang Z."/>
            <person name="Li C."/>
            <person name="White S."/>
            <person name="Xiong Z."/>
            <person name="Fang D."/>
            <person name="Wang B."/>
            <person name="Ming Y."/>
            <person name="Chen Y."/>
            <person name="Zheng Y."/>
            <person name="Kuraku S."/>
            <person name="Pignatelli M."/>
            <person name="Herrero J."/>
            <person name="Beal K."/>
            <person name="Nozawa M."/>
            <person name="Li Q."/>
            <person name="Wang J."/>
            <person name="Zhang H."/>
            <person name="Yu L."/>
            <person name="Shigenobu S."/>
            <person name="Wang J."/>
            <person name="Liu J."/>
            <person name="Flicek P."/>
            <person name="Searle S."/>
            <person name="Wang J."/>
            <person name="Kuratani S."/>
            <person name="Yin Y."/>
            <person name="Aken B."/>
            <person name="Zhang G."/>
            <person name="Irie N."/>
        </authorList>
    </citation>
    <scope>NUCLEOTIDE SEQUENCE [LARGE SCALE GENOMIC DNA]</scope>
</reference>
<dbReference type="PROSITE" id="PS00988">
    <property type="entry name" value="PTPS_2"/>
    <property type="match status" value="1"/>
</dbReference>
<evidence type="ECO:0000256" key="2">
    <source>
        <dbReference type="ARBA" id="ARBA00014036"/>
    </source>
</evidence>
<sequence>MAVLISTLQLLFLGALISPVYLLDACELIQNTTHLGSFNLSVIPDDYKADTNYSVTISGATNNSSVILQAIDSQNSSVGQWENPVVNCSNGLSGQQNITNTATIQWKSPNNVTDRVEIRVFVTFSDGSTLLQKTTLSREGIHFDCVTQFEDRASEDLPSKANNLQVVPGVGKGPHSSSRVCSRVTVREEETILELLDHKNLDQDVPHFADVVSYVTVTSLAANENNPLPYCIRLARTAAVLQTPFLATVHSERRWLSCSFKGNNI</sequence>
<evidence type="ECO:0000313" key="11">
    <source>
        <dbReference type="EMBL" id="EMP35132.1"/>
    </source>
</evidence>
<dbReference type="Proteomes" id="UP000031443">
    <property type="component" value="Unassembled WGS sequence"/>
</dbReference>
<dbReference type="EMBL" id="KB529689">
    <property type="protein sequence ID" value="EMP35132.1"/>
    <property type="molecule type" value="Genomic_DNA"/>
</dbReference>
<accession>M7C3V2</accession>
<evidence type="ECO:0000256" key="9">
    <source>
        <dbReference type="SAM" id="SignalP"/>
    </source>
</evidence>
<evidence type="ECO:0000256" key="5">
    <source>
        <dbReference type="ARBA" id="ARBA00022782"/>
    </source>
</evidence>
<evidence type="ECO:0000256" key="6">
    <source>
        <dbReference type="ARBA" id="ARBA00023136"/>
    </source>
</evidence>
<evidence type="ECO:0000256" key="7">
    <source>
        <dbReference type="ARBA" id="ARBA00023180"/>
    </source>
</evidence>
<evidence type="ECO:0000256" key="1">
    <source>
        <dbReference type="ARBA" id="ARBA00004221"/>
    </source>
</evidence>
<keyword evidence="5" id="KW-0221">Differentiation</keyword>
<evidence type="ECO:0000256" key="3">
    <source>
        <dbReference type="ARBA" id="ARBA00022475"/>
    </source>
</evidence>
<evidence type="ECO:0000259" key="10">
    <source>
        <dbReference type="Pfam" id="PF02014"/>
    </source>
</evidence>
<dbReference type="GO" id="GO:0009897">
    <property type="term" value="C:external side of plasma membrane"/>
    <property type="evidence" value="ECO:0007669"/>
    <property type="project" value="TreeGrafter"/>
</dbReference>
<organism evidence="11 12">
    <name type="scientific">Chelonia mydas</name>
    <name type="common">Green sea-turtle</name>
    <name type="synonym">Chelonia agassizi</name>
    <dbReference type="NCBI Taxonomy" id="8469"/>
    <lineage>
        <taxon>Eukaryota</taxon>
        <taxon>Metazoa</taxon>
        <taxon>Chordata</taxon>
        <taxon>Craniata</taxon>
        <taxon>Vertebrata</taxon>
        <taxon>Euteleostomi</taxon>
        <taxon>Archelosauria</taxon>
        <taxon>Testudinata</taxon>
        <taxon>Testudines</taxon>
        <taxon>Cryptodira</taxon>
        <taxon>Durocryptodira</taxon>
        <taxon>Americhelydia</taxon>
        <taxon>Chelonioidea</taxon>
        <taxon>Cheloniidae</taxon>
        <taxon>Chelonia</taxon>
    </lineage>
</organism>
<dbReference type="GO" id="GO:0006729">
    <property type="term" value="P:tetrahydrobiopterin biosynthetic process"/>
    <property type="evidence" value="ECO:0007669"/>
    <property type="project" value="InterPro"/>
</dbReference>
<gene>
    <name evidence="11" type="ORF">UY3_07712</name>
</gene>
<dbReference type="GO" id="GO:0016324">
    <property type="term" value="C:apical plasma membrane"/>
    <property type="evidence" value="ECO:0007669"/>
    <property type="project" value="UniProtKB-SubCell"/>
</dbReference>
<feature type="signal peptide" evidence="9">
    <location>
        <begin position="1"/>
        <end position="22"/>
    </location>
</feature>
<keyword evidence="4 9" id="KW-0732">Signal</keyword>
<dbReference type="GO" id="GO:0030335">
    <property type="term" value="P:positive regulation of cell migration"/>
    <property type="evidence" value="ECO:0007669"/>
    <property type="project" value="TreeGrafter"/>
</dbReference>
<evidence type="ECO:0000256" key="4">
    <source>
        <dbReference type="ARBA" id="ARBA00022729"/>
    </source>
</evidence>
<dbReference type="PANTHER" id="PTHR22527:SF2">
    <property type="entry name" value="PLACENTA-EXPRESSED TRANSCRIPT 1 PROTEIN"/>
    <property type="match status" value="1"/>
</dbReference>
<keyword evidence="7" id="KW-0325">Glycoprotein</keyword>
<keyword evidence="3" id="KW-1003">Cell membrane</keyword>
<dbReference type="AlphaFoldDB" id="M7C3V2"/>
<dbReference type="GO" id="GO:0001953">
    <property type="term" value="P:negative regulation of cell-matrix adhesion"/>
    <property type="evidence" value="ECO:0007669"/>
    <property type="project" value="TreeGrafter"/>
</dbReference>
<evidence type="ECO:0000313" key="12">
    <source>
        <dbReference type="Proteomes" id="UP000031443"/>
    </source>
</evidence>
<dbReference type="GO" id="GO:0030154">
    <property type="term" value="P:cell differentiation"/>
    <property type="evidence" value="ECO:0007669"/>
    <property type="project" value="UniProtKB-KW"/>
</dbReference>
<protein>
    <recommendedName>
        <fullName evidence="2">Placenta-expressed transcript 1 protein</fullName>
    </recommendedName>
</protein>
<feature type="chain" id="PRO_5004080544" description="Placenta-expressed transcript 1 protein" evidence="9">
    <location>
        <begin position="23"/>
        <end position="265"/>
    </location>
</feature>
<dbReference type="Pfam" id="PF02014">
    <property type="entry name" value="Reeler"/>
    <property type="match status" value="1"/>
</dbReference>
<dbReference type="InterPro" id="IPR022469">
    <property type="entry name" value="PTPS_His_AS"/>
</dbReference>
<dbReference type="InterPro" id="IPR026184">
    <property type="entry name" value="PLET1"/>
</dbReference>
<dbReference type="GO" id="GO:0035313">
    <property type="term" value="P:wound healing, spreading of epidermal cells"/>
    <property type="evidence" value="ECO:0007669"/>
    <property type="project" value="TreeGrafter"/>
</dbReference>